<sequence>MGRHAHITRLALGRSPFEAPLQDDSGNFILGPNVQHDTARNYIQHFDLRGHPQNLASEASRRRLIRAENDALSTVGVVVRKAKMNRSPWQTMSEKQKHMLLLEENVAGANWGLIVDLVQKISTRWIVCFRRRLLTYRSYLGLSMPEIIMAEWRSSGPWAFLFSGLPLAAVTSVSQALRDTLLEDERVSNLSHPSSRLHWSDLVRLIRCHSLRIVWYAAEYPLHAFAVLQSLHLVPADATPPLSSLIPFTALSPIQLPKPWPEASLLSIASYAVKAASHPFVLAYILDQVAKHIFTRVYLVARQFMVKPDRPDRLSLQSAKDGLNISPDATIPDMGMDRQEDRGSWRIEGVTEIVRTLFPAVFWFWDKVLQTQRTPLTVELSPDIEEELMHRSIVHYRDLLRQDREVDVQFRRAPRTLRIMAIRSAFGDYNLDPDHAMVDIFELAEEMNFHVPSDASTATPEPLEPSPMMEDEAPLRSEDDPVNHAAAEGTSDPVEAVPEPSHHTDVPGAPPSLTDNHDGSANGALESGTENAVQGEPSPRPAVPLETPRSPVPSNAGSNPPPSDHVTGPDIAIPESEAASSPAPSSPVLGISRAATLPNTIPRPVRRPTDIDEDDRPIREDFFYRRHESRKPRHVDEPMYRVTLLSNHPAETLAQIGASIVESTMLLPFEMLFLRSLARSFLMNRWADLQVSGPPRPLADVWPLGSWFGVRSLDGSQRLHFFVNLSMTLGIQALMNIAVWSASAHFTLWRGSRYGWGKI</sequence>
<organism evidence="2 3">
    <name type="scientific">Capronia coronata CBS 617.96</name>
    <dbReference type="NCBI Taxonomy" id="1182541"/>
    <lineage>
        <taxon>Eukaryota</taxon>
        <taxon>Fungi</taxon>
        <taxon>Dikarya</taxon>
        <taxon>Ascomycota</taxon>
        <taxon>Pezizomycotina</taxon>
        <taxon>Eurotiomycetes</taxon>
        <taxon>Chaetothyriomycetidae</taxon>
        <taxon>Chaetothyriales</taxon>
        <taxon>Herpotrichiellaceae</taxon>
        <taxon>Capronia</taxon>
    </lineage>
</organism>
<dbReference type="OrthoDB" id="5383784at2759"/>
<reference evidence="2 3" key="1">
    <citation type="submission" date="2013-03" db="EMBL/GenBank/DDBJ databases">
        <title>The Genome Sequence of Capronia coronata CBS 617.96.</title>
        <authorList>
            <consortium name="The Broad Institute Genomics Platform"/>
            <person name="Cuomo C."/>
            <person name="de Hoog S."/>
            <person name="Gorbushina A."/>
            <person name="Walker B."/>
            <person name="Young S.K."/>
            <person name="Zeng Q."/>
            <person name="Gargeya S."/>
            <person name="Fitzgerald M."/>
            <person name="Haas B."/>
            <person name="Abouelleil A."/>
            <person name="Allen A.W."/>
            <person name="Alvarado L."/>
            <person name="Arachchi H.M."/>
            <person name="Berlin A.M."/>
            <person name="Chapman S.B."/>
            <person name="Gainer-Dewar J."/>
            <person name="Goldberg J."/>
            <person name="Griggs A."/>
            <person name="Gujja S."/>
            <person name="Hansen M."/>
            <person name="Howarth C."/>
            <person name="Imamovic A."/>
            <person name="Ireland A."/>
            <person name="Larimer J."/>
            <person name="McCowan C."/>
            <person name="Murphy C."/>
            <person name="Pearson M."/>
            <person name="Poon T.W."/>
            <person name="Priest M."/>
            <person name="Roberts A."/>
            <person name="Saif S."/>
            <person name="Shea T."/>
            <person name="Sisk P."/>
            <person name="Sykes S."/>
            <person name="Wortman J."/>
            <person name="Nusbaum C."/>
            <person name="Birren B."/>
        </authorList>
    </citation>
    <scope>NUCLEOTIDE SEQUENCE [LARGE SCALE GENOMIC DNA]</scope>
    <source>
        <strain evidence="2 3">CBS 617.96</strain>
    </source>
</reference>
<feature type="compositionally biased region" description="Basic and acidic residues" evidence="1">
    <location>
        <begin position="473"/>
        <end position="482"/>
    </location>
</feature>
<dbReference type="EMBL" id="AMWN01000001">
    <property type="protein sequence ID" value="EXJ96062.1"/>
    <property type="molecule type" value="Genomic_DNA"/>
</dbReference>
<evidence type="ECO:0000313" key="2">
    <source>
        <dbReference type="EMBL" id="EXJ96062.1"/>
    </source>
</evidence>
<protein>
    <submittedName>
        <fullName evidence="2">Uncharacterized protein</fullName>
    </submittedName>
</protein>
<keyword evidence="3" id="KW-1185">Reference proteome</keyword>
<dbReference type="GeneID" id="19156090"/>
<dbReference type="AlphaFoldDB" id="W9YT33"/>
<accession>W9YT33</accession>
<dbReference type="RefSeq" id="XP_007720291.1">
    <property type="nucleotide sequence ID" value="XM_007722101.1"/>
</dbReference>
<feature type="compositionally biased region" description="Low complexity" evidence="1">
    <location>
        <begin position="571"/>
        <end position="587"/>
    </location>
</feature>
<proteinExistence type="predicted"/>
<evidence type="ECO:0000256" key="1">
    <source>
        <dbReference type="SAM" id="MobiDB-lite"/>
    </source>
</evidence>
<dbReference type="eggNOG" id="ENOG502SQ74">
    <property type="taxonomic scope" value="Eukaryota"/>
</dbReference>
<gene>
    <name evidence="2" type="ORF">A1O1_01188</name>
</gene>
<name>W9YT33_9EURO</name>
<dbReference type="HOGENOM" id="CLU_367597_0_0_1"/>
<evidence type="ECO:0000313" key="3">
    <source>
        <dbReference type="Proteomes" id="UP000019484"/>
    </source>
</evidence>
<dbReference type="STRING" id="1182541.W9YT33"/>
<comment type="caution">
    <text evidence="2">The sequence shown here is derived from an EMBL/GenBank/DDBJ whole genome shotgun (WGS) entry which is preliminary data.</text>
</comment>
<dbReference type="Proteomes" id="UP000019484">
    <property type="component" value="Unassembled WGS sequence"/>
</dbReference>
<feature type="region of interest" description="Disordered" evidence="1">
    <location>
        <begin position="453"/>
        <end position="614"/>
    </location>
</feature>